<keyword evidence="2" id="KW-1185">Reference proteome</keyword>
<proteinExistence type="predicted"/>
<dbReference type="PANTHER" id="PTHR33332">
    <property type="entry name" value="REVERSE TRANSCRIPTASE DOMAIN-CONTAINING PROTEIN"/>
    <property type="match status" value="1"/>
</dbReference>
<name>A0ABQ9D1C8_9PASS</name>
<reference evidence="1" key="1">
    <citation type="submission" date="2019-10" db="EMBL/GenBank/DDBJ databases">
        <authorList>
            <person name="Soares A.E.R."/>
            <person name="Aleixo A."/>
            <person name="Schneider P."/>
            <person name="Miyaki C.Y."/>
            <person name="Schneider M.P."/>
            <person name="Mello C."/>
            <person name="Vasconcelos A.T.R."/>
        </authorList>
    </citation>
    <scope>NUCLEOTIDE SEQUENCE</scope>
    <source>
        <tissue evidence="1">Muscle</tissue>
    </source>
</reference>
<evidence type="ECO:0000313" key="2">
    <source>
        <dbReference type="Proteomes" id="UP001145742"/>
    </source>
</evidence>
<sequence length="257" mass="28112">MDSGIKGTLSKSADDTKLCGAVNSLEGMDAIQRDLGRLESCARANLMMLNKAKCKILHVSQDNPKQKYRLGREWVESSPAKNLGMLAVEKLDMTQQPALAAQKANQILGCLKRSMASSFIPDAYAHGYSKLQHCNSEVRIWSHVILRVLAFQETGVGGSNTACNYEGGCKRHKLSHALSLLIADFELVTLASLPLQNKQSNSISLAKTPETQIGKNVLSVMLGAKKNCMQDDDPVNLFKETVNKIFSTDSPHKIPNI</sequence>
<protein>
    <submittedName>
        <fullName evidence="1">Uncharacterized protein</fullName>
    </submittedName>
</protein>
<organism evidence="1 2">
    <name type="scientific">Willisornis vidua</name>
    <name type="common">Xingu scale-backed antbird</name>
    <dbReference type="NCBI Taxonomy" id="1566151"/>
    <lineage>
        <taxon>Eukaryota</taxon>
        <taxon>Metazoa</taxon>
        <taxon>Chordata</taxon>
        <taxon>Craniata</taxon>
        <taxon>Vertebrata</taxon>
        <taxon>Euteleostomi</taxon>
        <taxon>Archelosauria</taxon>
        <taxon>Archosauria</taxon>
        <taxon>Dinosauria</taxon>
        <taxon>Saurischia</taxon>
        <taxon>Theropoda</taxon>
        <taxon>Coelurosauria</taxon>
        <taxon>Aves</taxon>
        <taxon>Neognathae</taxon>
        <taxon>Neoaves</taxon>
        <taxon>Telluraves</taxon>
        <taxon>Australaves</taxon>
        <taxon>Passeriformes</taxon>
        <taxon>Thamnophilidae</taxon>
        <taxon>Willisornis</taxon>
    </lineage>
</organism>
<accession>A0ABQ9D1C8</accession>
<gene>
    <name evidence="1" type="ORF">WISP_91369</name>
</gene>
<evidence type="ECO:0000313" key="1">
    <source>
        <dbReference type="EMBL" id="KAJ7413333.1"/>
    </source>
</evidence>
<dbReference type="EMBL" id="WHWB01034147">
    <property type="protein sequence ID" value="KAJ7413333.1"/>
    <property type="molecule type" value="Genomic_DNA"/>
</dbReference>
<dbReference type="Proteomes" id="UP001145742">
    <property type="component" value="Unassembled WGS sequence"/>
</dbReference>
<comment type="caution">
    <text evidence="1">The sequence shown here is derived from an EMBL/GenBank/DDBJ whole genome shotgun (WGS) entry which is preliminary data.</text>
</comment>